<organism evidence="1">
    <name type="scientific">viral metagenome</name>
    <dbReference type="NCBI Taxonomy" id="1070528"/>
    <lineage>
        <taxon>unclassified sequences</taxon>
        <taxon>metagenomes</taxon>
        <taxon>organismal metagenomes</taxon>
    </lineage>
</organism>
<accession>A0A6C0LF57</accession>
<dbReference type="EMBL" id="MN740480">
    <property type="protein sequence ID" value="QHU29040.1"/>
    <property type="molecule type" value="Genomic_DNA"/>
</dbReference>
<dbReference type="AlphaFoldDB" id="A0A6C0LF57"/>
<sequence>MHTYHYSKDMEFSGVFDVCFKTKKVKYERFIQFTKFKDLIYIEIKNAKGNARSIIIPFDDLLKNTYLKTYYDLSLQLTTHKNLVVEVEWTEYNRRSFNYEKKTSWYINTAYFNEDFYTAIRTIETDDYRCPYHINPNDLRNMDVSSVKDIERFFGVLNVRFEYEERRRFKDILEYTSLMLEYNVASIEKELEKISASQEDNKNIMVLLELNSKKEMNTDLFVILYRLVVSKEGQKKYVPVC</sequence>
<reference evidence="1" key="1">
    <citation type="journal article" date="2020" name="Nature">
        <title>Giant virus diversity and host interactions through global metagenomics.</title>
        <authorList>
            <person name="Schulz F."/>
            <person name="Roux S."/>
            <person name="Paez-Espino D."/>
            <person name="Jungbluth S."/>
            <person name="Walsh D.A."/>
            <person name="Denef V.J."/>
            <person name="McMahon K.D."/>
            <person name="Konstantinidis K.T."/>
            <person name="Eloe-Fadrosh E.A."/>
            <person name="Kyrpides N.C."/>
            <person name="Woyke T."/>
        </authorList>
    </citation>
    <scope>NUCLEOTIDE SEQUENCE</scope>
    <source>
        <strain evidence="1">GVMAG-M-3300027804-47</strain>
    </source>
</reference>
<protein>
    <submittedName>
        <fullName evidence="1">Uncharacterized protein</fullName>
    </submittedName>
</protein>
<proteinExistence type="predicted"/>
<evidence type="ECO:0000313" key="1">
    <source>
        <dbReference type="EMBL" id="QHU29040.1"/>
    </source>
</evidence>
<name>A0A6C0LF57_9ZZZZ</name>